<keyword evidence="4" id="KW-0479">Metal-binding</keyword>
<dbReference type="SFLD" id="SFLDS00005">
    <property type="entry name" value="Isoprenoid_Synthase_Type_I"/>
    <property type="match status" value="1"/>
</dbReference>
<evidence type="ECO:0000256" key="3">
    <source>
        <dbReference type="ARBA" id="ARBA00022679"/>
    </source>
</evidence>
<dbReference type="PANTHER" id="PTHR43281">
    <property type="entry name" value="FARNESYL DIPHOSPHATE SYNTHASE"/>
    <property type="match status" value="1"/>
</dbReference>
<dbReference type="CDD" id="cd00685">
    <property type="entry name" value="Trans_IPPS_HT"/>
    <property type="match status" value="1"/>
</dbReference>
<dbReference type="KEGG" id="caj:CIG1485E_0115"/>
<dbReference type="SUPFAM" id="SSF48576">
    <property type="entry name" value="Terpenoid synthases"/>
    <property type="match status" value="1"/>
</dbReference>
<evidence type="ECO:0000313" key="8">
    <source>
        <dbReference type="EMBL" id="AII13994.1"/>
    </source>
</evidence>
<evidence type="ECO:0000256" key="4">
    <source>
        <dbReference type="ARBA" id="ARBA00022723"/>
    </source>
</evidence>
<dbReference type="Pfam" id="PF00348">
    <property type="entry name" value="polyprenyl_synt"/>
    <property type="match status" value="1"/>
</dbReference>
<dbReference type="InterPro" id="IPR033749">
    <property type="entry name" value="Polyprenyl_synt_CS"/>
</dbReference>
<accession>A0A076FDT9</accession>
<dbReference type="GO" id="GO:0016114">
    <property type="term" value="P:terpenoid biosynthetic process"/>
    <property type="evidence" value="ECO:0007669"/>
    <property type="project" value="UniProtKB-ARBA"/>
</dbReference>
<dbReference type="PROSITE" id="PS00444">
    <property type="entry name" value="POLYPRENYL_SYNTHASE_2"/>
    <property type="match status" value="1"/>
</dbReference>
<dbReference type="HOGENOM" id="CLU_014015_0_1_7"/>
<dbReference type="RefSeq" id="WP_038452583.1">
    <property type="nucleotide sequence ID" value="NZ_CP009043.1"/>
</dbReference>
<dbReference type="Gene3D" id="1.10.600.10">
    <property type="entry name" value="Farnesyl Diphosphate Synthase"/>
    <property type="match status" value="1"/>
</dbReference>
<keyword evidence="5" id="KW-0460">Magnesium</keyword>
<dbReference type="EMBL" id="CP009043">
    <property type="protein sequence ID" value="AII13994.1"/>
    <property type="molecule type" value="Genomic_DNA"/>
</dbReference>
<evidence type="ECO:0000313" key="9">
    <source>
        <dbReference type="Proteomes" id="UP000028486"/>
    </source>
</evidence>
<comment type="cofactor">
    <cofactor evidence="1">
        <name>Mg(2+)</name>
        <dbReference type="ChEBI" id="CHEBI:18420"/>
    </cofactor>
</comment>
<dbReference type="GO" id="GO:0046872">
    <property type="term" value="F:metal ion binding"/>
    <property type="evidence" value="ECO:0007669"/>
    <property type="project" value="UniProtKB-KW"/>
</dbReference>
<dbReference type="GO" id="GO:0004337">
    <property type="term" value="F:(2E,6E)-farnesyl diphosphate synthase activity"/>
    <property type="evidence" value="ECO:0007669"/>
    <property type="project" value="UniProtKB-EC"/>
</dbReference>
<dbReference type="GO" id="GO:0004161">
    <property type="term" value="F:dimethylallyltranstransferase activity"/>
    <property type="evidence" value="ECO:0007669"/>
    <property type="project" value="UniProtKB-EC"/>
</dbReference>
<keyword evidence="3 7" id="KW-0808">Transferase</keyword>
<reference evidence="9" key="1">
    <citation type="journal article" date="2014" name="Genome Announc.">
        <title>Complete Genome Sequence of Campylobacter iguaniorum Strain 1485ET, Isolated from a Bearded Dragon (Pogona vitticeps).</title>
        <authorList>
            <person name="Gilbert M.J."/>
            <person name="Miller W.G."/>
            <person name="Yee E."/>
            <person name="Kik M."/>
            <person name="Wagenaar J.A."/>
            <person name="Duim B."/>
        </authorList>
    </citation>
    <scope>NUCLEOTIDE SEQUENCE [LARGE SCALE GENOMIC DNA]</scope>
    <source>
        <strain evidence="9">1485E</strain>
    </source>
</reference>
<dbReference type="SFLD" id="SFLDG01017">
    <property type="entry name" value="Polyprenyl_Transferase_Like"/>
    <property type="match status" value="1"/>
</dbReference>
<dbReference type="AlphaFoldDB" id="A0A076FDT9"/>
<dbReference type="InterPro" id="IPR000092">
    <property type="entry name" value="Polyprenyl_synt"/>
</dbReference>
<protein>
    <submittedName>
        <fullName evidence="8">Geranyl diphosphate synthase / farnesyl diphosphate synthase</fullName>
        <ecNumber evidence="8">2.5.1.1</ecNumber>
        <ecNumber evidence="8">2.5.1.10</ecNumber>
    </submittedName>
</protein>
<evidence type="ECO:0000256" key="5">
    <source>
        <dbReference type="ARBA" id="ARBA00022842"/>
    </source>
</evidence>
<name>A0A076FDT9_9BACT</name>
<dbReference type="EC" id="2.5.1.10" evidence="8"/>
<keyword evidence="6" id="KW-0414">Isoprene biosynthesis</keyword>
<comment type="similarity">
    <text evidence="2 7">Belongs to the FPP/GGPP synthase family.</text>
</comment>
<sequence>MSFDEYLELNLPKIDSFHPHFNDALAWVLRAGGKHFRAKLLLGIVETLRPELTKDAFSVAFGVECLHTYSLIHDDLPAMDNASLRRGVATLHVKYDEVTAILAGDALNTHAFYLISHANLDPKTLLKCIQTLSSDGGIYGMIIGQAIDCYFEHKHLSLEELEFLHAHKTGALIAASMKMGAIISGLDDESCEQIYKIGLKLGLAFQIHDDIIDATQDEKSAGKPTNNDGIKNSFTNLLGVKGAIKARDKLENEILDELANSPILPLVNDLINKYLKEQNA</sequence>
<dbReference type="FunFam" id="1.10.600.10:FF:000001">
    <property type="entry name" value="Geranylgeranyl diphosphate synthase"/>
    <property type="match status" value="1"/>
</dbReference>
<dbReference type="STRING" id="1244531.CIG2463D_0118"/>
<evidence type="ECO:0000256" key="6">
    <source>
        <dbReference type="ARBA" id="ARBA00023229"/>
    </source>
</evidence>
<dbReference type="eggNOG" id="COG0142">
    <property type="taxonomic scope" value="Bacteria"/>
</dbReference>
<proteinExistence type="inferred from homology"/>
<keyword evidence="9" id="KW-1185">Reference proteome</keyword>
<evidence type="ECO:0000256" key="1">
    <source>
        <dbReference type="ARBA" id="ARBA00001946"/>
    </source>
</evidence>
<dbReference type="InterPro" id="IPR008949">
    <property type="entry name" value="Isoprenoid_synthase_dom_sf"/>
</dbReference>
<dbReference type="PANTHER" id="PTHR43281:SF1">
    <property type="entry name" value="FARNESYL DIPHOSPHATE SYNTHASE"/>
    <property type="match status" value="1"/>
</dbReference>
<organism evidence="8 9">
    <name type="scientific">Campylobacter iguaniorum</name>
    <dbReference type="NCBI Taxonomy" id="1244531"/>
    <lineage>
        <taxon>Bacteria</taxon>
        <taxon>Pseudomonadati</taxon>
        <taxon>Campylobacterota</taxon>
        <taxon>Epsilonproteobacteria</taxon>
        <taxon>Campylobacterales</taxon>
        <taxon>Campylobacteraceae</taxon>
        <taxon>Campylobacter</taxon>
    </lineage>
</organism>
<dbReference type="PROSITE" id="PS00723">
    <property type="entry name" value="POLYPRENYL_SYNTHASE_1"/>
    <property type="match status" value="1"/>
</dbReference>
<dbReference type="Proteomes" id="UP000028486">
    <property type="component" value="Chromosome"/>
</dbReference>
<evidence type="ECO:0000256" key="7">
    <source>
        <dbReference type="RuleBase" id="RU004466"/>
    </source>
</evidence>
<evidence type="ECO:0000256" key="2">
    <source>
        <dbReference type="ARBA" id="ARBA00006706"/>
    </source>
</evidence>
<gene>
    <name evidence="8" type="primary">ispA</name>
    <name evidence="8" type="ORF">CIG1485E_0115</name>
</gene>
<dbReference type="OrthoDB" id="9805316at2"/>
<dbReference type="EC" id="2.5.1.1" evidence="8"/>